<evidence type="ECO:0000313" key="2">
    <source>
        <dbReference type="Proteomes" id="UP000607653"/>
    </source>
</evidence>
<protein>
    <submittedName>
        <fullName evidence="1">Uncharacterized protein</fullName>
    </submittedName>
</protein>
<dbReference type="Proteomes" id="UP000607653">
    <property type="component" value="Unassembled WGS sequence"/>
</dbReference>
<proteinExistence type="predicted"/>
<gene>
    <name evidence="1" type="ORF">HUJ06_027241</name>
</gene>
<evidence type="ECO:0000313" key="1">
    <source>
        <dbReference type="EMBL" id="DAD25773.1"/>
    </source>
</evidence>
<name>A0A822Y1B1_NELNU</name>
<dbReference type="AlphaFoldDB" id="A0A822Y1B1"/>
<accession>A0A822Y1B1</accession>
<keyword evidence="2" id="KW-1185">Reference proteome</keyword>
<dbReference type="EMBL" id="DUZY01000002">
    <property type="protein sequence ID" value="DAD25773.1"/>
    <property type="molecule type" value="Genomic_DNA"/>
</dbReference>
<comment type="caution">
    <text evidence="1">The sequence shown here is derived from an EMBL/GenBank/DDBJ whole genome shotgun (WGS) entry which is preliminary data.</text>
</comment>
<reference evidence="1 2" key="1">
    <citation type="journal article" date="2020" name="Mol. Biol. Evol.">
        <title>Distinct Expression and Methylation Patterns for Genes with Different Fates following a Single Whole-Genome Duplication in Flowering Plants.</title>
        <authorList>
            <person name="Shi T."/>
            <person name="Rahmani R.S."/>
            <person name="Gugger P.F."/>
            <person name="Wang M."/>
            <person name="Li H."/>
            <person name="Zhang Y."/>
            <person name="Li Z."/>
            <person name="Wang Q."/>
            <person name="Van de Peer Y."/>
            <person name="Marchal K."/>
            <person name="Chen J."/>
        </authorList>
    </citation>
    <scope>NUCLEOTIDE SEQUENCE [LARGE SCALE GENOMIC DNA]</scope>
    <source>
        <tissue evidence="1">Leaf</tissue>
    </source>
</reference>
<organism evidence="1 2">
    <name type="scientific">Nelumbo nucifera</name>
    <name type="common">Sacred lotus</name>
    <dbReference type="NCBI Taxonomy" id="4432"/>
    <lineage>
        <taxon>Eukaryota</taxon>
        <taxon>Viridiplantae</taxon>
        <taxon>Streptophyta</taxon>
        <taxon>Embryophyta</taxon>
        <taxon>Tracheophyta</taxon>
        <taxon>Spermatophyta</taxon>
        <taxon>Magnoliopsida</taxon>
        <taxon>Proteales</taxon>
        <taxon>Nelumbonaceae</taxon>
        <taxon>Nelumbo</taxon>
    </lineage>
</organism>
<sequence length="77" mass="8765">MRATSKCPDHNIFPSVLKSCTSLMDLKLSVSIHGCIICLGLESDFYTGNGLMNMYYKLQTTDKIDRPESYTTNIFEY</sequence>